<dbReference type="PATRIC" id="fig|1423718.3.peg.1319"/>
<dbReference type="InterPro" id="IPR013381">
    <property type="entry name" value="CRISPR-assoc_prot_Cse1"/>
</dbReference>
<dbReference type="OrthoDB" id="3187690at2"/>
<reference evidence="1 2" key="1">
    <citation type="journal article" date="2015" name="Genome Announc.">
        <title>Expanding the biotechnology potential of lactobacilli through comparative genomics of 213 strains and associated genera.</title>
        <authorList>
            <person name="Sun Z."/>
            <person name="Harris H.M."/>
            <person name="McCann A."/>
            <person name="Guo C."/>
            <person name="Argimon S."/>
            <person name="Zhang W."/>
            <person name="Yang X."/>
            <person name="Jeffery I.B."/>
            <person name="Cooney J.C."/>
            <person name="Kagawa T.F."/>
            <person name="Liu W."/>
            <person name="Song Y."/>
            <person name="Salvetti E."/>
            <person name="Wrobel A."/>
            <person name="Rasinkangas P."/>
            <person name="Parkhill J."/>
            <person name="Rea M.C."/>
            <person name="O'Sullivan O."/>
            <person name="Ritari J."/>
            <person name="Douillard F.P."/>
            <person name="Paul Ross R."/>
            <person name="Yang R."/>
            <person name="Briner A.E."/>
            <person name="Felis G.E."/>
            <person name="de Vos W.M."/>
            <person name="Barrangou R."/>
            <person name="Klaenhammer T.R."/>
            <person name="Caufield P.W."/>
            <person name="Cui Y."/>
            <person name="Zhang H."/>
            <person name="O'Toole P.W."/>
        </authorList>
    </citation>
    <scope>NUCLEOTIDE SEQUENCE [LARGE SCALE GENOMIC DNA]</scope>
    <source>
        <strain evidence="1 2">DSM 20509</strain>
    </source>
</reference>
<name>A0A0R2A8R3_9LACO</name>
<dbReference type="Pfam" id="PF09481">
    <property type="entry name" value="CRISPR_Cse1"/>
    <property type="match status" value="1"/>
</dbReference>
<organism evidence="1 2">
    <name type="scientific">Ligilactobacillus agilis DSM 20509</name>
    <dbReference type="NCBI Taxonomy" id="1423718"/>
    <lineage>
        <taxon>Bacteria</taxon>
        <taxon>Bacillati</taxon>
        <taxon>Bacillota</taxon>
        <taxon>Bacilli</taxon>
        <taxon>Lactobacillales</taxon>
        <taxon>Lactobacillaceae</taxon>
        <taxon>Ligilactobacillus</taxon>
    </lineage>
</organism>
<gene>
    <name evidence="1" type="ORF">FC14_GL001260</name>
</gene>
<keyword evidence="2" id="KW-1185">Reference proteome</keyword>
<dbReference type="Proteomes" id="UP000051008">
    <property type="component" value="Unassembled WGS sequence"/>
</dbReference>
<dbReference type="AlphaFoldDB" id="A0A0R2A8R3"/>
<accession>A0A0R2A8R3</accession>
<sequence length="566" mass="65604">MRVVIKPDFNLVTDPWIKVTDSQSNKEKLVSMADLFKNAQNYRALAGEMHAQDLAILRAPLLAILTTVFSRFDAAGEAYDWLNVDEETWTASLADDEVDIDDVQEILLETWENIYQDGKFPDKVVEYLDKYKEGFNLFGENAFYQVSSDVYDRMVPTKNKLSTGTGKVAVRQINRLISESGNSPSIFSPKTSLAKDEITLPEFVRWLITYQNFAEVGGNVPKIKKSGSGDSGWLYNIDPVIVKGENLFETLMFNLVLRPEDEDEILQHPYWEADKITYFSKRVDNLPPNNIAELYTNVAKMMYIDWKDGKPTIYVAKLTKPDTTNAFIEPMTTWNYNQKEGSYYPRVKQKERLSRRMWRNFGFYIKSSNDGDHEPGIVRWIDKLKENDILPEDMLVNLETINFVKADTKNQAPYFEVYDNMSINVGVLFDRNQATFWPKKIEDTVIMTQKVGDDFWRFARNLGELRGLKDAPLTDFTNKLSAEFYDQLNKPFNNWLASLRIGQEPDDKIMEWKQILKKEVAKAGSRVLQSATPKDIVGRRNQETKEVTNIFVLYNRMQYFVRKDLE</sequence>
<dbReference type="Gene3D" id="1.10.132.100">
    <property type="match status" value="1"/>
</dbReference>
<evidence type="ECO:0000313" key="1">
    <source>
        <dbReference type="EMBL" id="KRM63018.1"/>
    </source>
</evidence>
<protein>
    <submittedName>
        <fullName evidence="1">Uncharacterized protein</fullName>
    </submittedName>
</protein>
<evidence type="ECO:0000313" key="2">
    <source>
        <dbReference type="Proteomes" id="UP000051008"/>
    </source>
</evidence>
<proteinExistence type="predicted"/>
<comment type="caution">
    <text evidence="1">The sequence shown here is derived from an EMBL/GenBank/DDBJ whole genome shotgun (WGS) entry which is preliminary data.</text>
</comment>
<dbReference type="EMBL" id="AYYP01000072">
    <property type="protein sequence ID" value="KRM63018.1"/>
    <property type="molecule type" value="Genomic_DNA"/>
</dbReference>